<comment type="similarity">
    <text evidence="3">Belongs to the Maf family. YhdE subfamily.</text>
</comment>
<evidence type="ECO:0000313" key="4">
    <source>
        <dbReference type="EMBL" id="GBR73886.1"/>
    </source>
</evidence>
<reference evidence="4 5" key="1">
    <citation type="journal article" date="2019" name="ISME J.">
        <title>Genome analyses of uncultured TG2/ZB3 bacteria in 'Margulisbacteria' specifically attached to ectosymbiotic spirochetes of protists in the termite gut.</title>
        <authorList>
            <person name="Utami Y.D."/>
            <person name="Kuwahara H."/>
            <person name="Igai K."/>
            <person name="Murakami T."/>
            <person name="Sugaya K."/>
            <person name="Morikawa T."/>
            <person name="Nagura Y."/>
            <person name="Yuki M."/>
            <person name="Deevong P."/>
            <person name="Inoue T."/>
            <person name="Kihara K."/>
            <person name="Lo N."/>
            <person name="Yamada A."/>
            <person name="Ohkuma M."/>
            <person name="Hongoh Y."/>
        </authorList>
    </citation>
    <scope>NUCLEOTIDE SEQUENCE [LARGE SCALE GENOMIC DNA]</scope>
    <source>
        <strain evidence="4">NkOx7-01</strain>
    </source>
</reference>
<dbReference type="GO" id="GO:0005737">
    <property type="term" value="C:cytoplasm"/>
    <property type="evidence" value="ECO:0007669"/>
    <property type="project" value="UniProtKB-SubCell"/>
</dbReference>
<comment type="cofactor">
    <cofactor evidence="1 3">
        <name>a divalent metal cation</name>
        <dbReference type="ChEBI" id="CHEBI:60240"/>
    </cofactor>
</comment>
<feature type="site" description="Important for substrate specificity" evidence="3">
    <location>
        <position position="75"/>
    </location>
</feature>
<dbReference type="SUPFAM" id="SSF52972">
    <property type="entry name" value="ITPase-like"/>
    <property type="match status" value="1"/>
</dbReference>
<comment type="catalytic activity">
    <reaction evidence="3">
        <text>dTTP + H2O = dTMP + diphosphate + H(+)</text>
        <dbReference type="Rhea" id="RHEA:28534"/>
        <dbReference type="ChEBI" id="CHEBI:15377"/>
        <dbReference type="ChEBI" id="CHEBI:15378"/>
        <dbReference type="ChEBI" id="CHEBI:33019"/>
        <dbReference type="ChEBI" id="CHEBI:37568"/>
        <dbReference type="ChEBI" id="CHEBI:63528"/>
        <dbReference type="EC" id="3.6.1.9"/>
    </reaction>
</comment>
<dbReference type="EC" id="3.6.1.9" evidence="3"/>
<keyword evidence="2 3" id="KW-0378">Hydrolase</keyword>
<dbReference type="InterPro" id="IPR029001">
    <property type="entry name" value="ITPase-like_fam"/>
</dbReference>
<dbReference type="HAMAP" id="MF_00528">
    <property type="entry name" value="Maf"/>
    <property type="match status" value="1"/>
</dbReference>
<dbReference type="NCBIfam" id="TIGR00172">
    <property type="entry name" value="maf"/>
    <property type="match status" value="1"/>
</dbReference>
<dbReference type="Pfam" id="PF02545">
    <property type="entry name" value="Maf"/>
    <property type="match status" value="1"/>
</dbReference>
<gene>
    <name evidence="4" type="primary">maf</name>
    <name evidence="4" type="ORF">NO1_1157</name>
</gene>
<dbReference type="AlphaFoldDB" id="A0A388TAV5"/>
<comment type="caution">
    <text evidence="4">The sequence shown here is derived from an EMBL/GenBank/DDBJ whole genome shotgun (WGS) entry which is preliminary data.</text>
</comment>
<dbReference type="GO" id="GO:0009117">
    <property type="term" value="P:nucleotide metabolic process"/>
    <property type="evidence" value="ECO:0007669"/>
    <property type="project" value="UniProtKB-KW"/>
</dbReference>
<keyword evidence="3" id="KW-0963">Cytoplasm</keyword>
<evidence type="ECO:0000256" key="2">
    <source>
        <dbReference type="ARBA" id="ARBA00022801"/>
    </source>
</evidence>
<feature type="site" description="Important for substrate specificity" evidence="3">
    <location>
        <position position="19"/>
    </location>
</feature>
<dbReference type="PANTHER" id="PTHR43213:SF5">
    <property type="entry name" value="BIFUNCTIONAL DTTP_UTP PYROPHOSPHATASE_METHYLTRANSFERASE PROTEIN-RELATED"/>
    <property type="match status" value="1"/>
</dbReference>
<dbReference type="Proteomes" id="UP000269352">
    <property type="component" value="Unassembled WGS sequence"/>
</dbReference>
<evidence type="ECO:0000313" key="5">
    <source>
        <dbReference type="Proteomes" id="UP000269352"/>
    </source>
</evidence>
<evidence type="ECO:0000256" key="3">
    <source>
        <dbReference type="HAMAP-Rule" id="MF_00528"/>
    </source>
</evidence>
<protein>
    <recommendedName>
        <fullName evidence="3">dTTP/UTP pyrophosphatase</fullName>
        <shortName evidence="3">dTTPase/UTPase</shortName>
        <ecNumber evidence="3">3.6.1.9</ecNumber>
    </recommendedName>
    <alternativeName>
        <fullName evidence="3">Nucleoside triphosphate pyrophosphatase</fullName>
    </alternativeName>
    <alternativeName>
        <fullName evidence="3">Nucleotide pyrophosphatase</fullName>
        <shortName evidence="3">Nucleotide PPase</shortName>
    </alternativeName>
</protein>
<name>A0A388TAV5_TERA1</name>
<dbReference type="PANTHER" id="PTHR43213">
    <property type="entry name" value="BIFUNCTIONAL DTTP/UTP PYROPHOSPHATASE/METHYLTRANSFERASE PROTEIN-RELATED"/>
    <property type="match status" value="1"/>
</dbReference>
<feature type="site" description="Important for substrate specificity" evidence="3">
    <location>
        <position position="161"/>
    </location>
</feature>
<sequence length="193" mass="21738">MDIAALRRKQIVLASGSPRRKILLKNLGLRFKICVPKIREQFGEKFRKKELVKTALAKADAVPFAPEQIIIACDTIVVCRRKVLGKPRNPRQARAFLQMLSGRKHIVYSCLALKYQKHGKIFRKTRVAATSVYFRKISAAEIAAYIKTPTPYDKAGGYGIQETQGLFVQKIQGCYYNVVGLPVTDLIDMLGQI</sequence>
<proteinExistence type="inferred from homology"/>
<dbReference type="GO" id="GO:0036221">
    <property type="term" value="F:UTP diphosphatase activity"/>
    <property type="evidence" value="ECO:0007669"/>
    <property type="project" value="RHEA"/>
</dbReference>
<dbReference type="Gene3D" id="3.90.950.10">
    <property type="match status" value="1"/>
</dbReference>
<dbReference type="CDD" id="cd00555">
    <property type="entry name" value="Maf"/>
    <property type="match status" value="1"/>
</dbReference>
<comment type="subcellular location">
    <subcellularLocation>
        <location evidence="3">Cytoplasm</location>
    </subcellularLocation>
</comment>
<dbReference type="EMBL" id="BGZN01000023">
    <property type="protein sequence ID" value="GBR73886.1"/>
    <property type="molecule type" value="Genomic_DNA"/>
</dbReference>
<organism evidence="4 5">
    <name type="scientific">Termititenax aidoneus</name>
    <dbReference type="NCBI Taxonomy" id="2218524"/>
    <lineage>
        <taxon>Bacteria</taxon>
        <taxon>Bacillati</taxon>
        <taxon>Candidatus Margulisiibacteriota</taxon>
        <taxon>Candidatus Termititenacia</taxon>
        <taxon>Candidatus Termititenacales</taxon>
        <taxon>Candidatus Termititenacaceae</taxon>
        <taxon>Candidatus Termititenax</taxon>
    </lineage>
</organism>
<dbReference type="InterPro" id="IPR003697">
    <property type="entry name" value="Maf-like"/>
</dbReference>
<keyword evidence="5" id="KW-1185">Reference proteome</keyword>
<evidence type="ECO:0000256" key="1">
    <source>
        <dbReference type="ARBA" id="ARBA00001968"/>
    </source>
</evidence>
<comment type="catalytic activity">
    <reaction evidence="3">
        <text>UTP + H2O = UMP + diphosphate + H(+)</text>
        <dbReference type="Rhea" id="RHEA:29395"/>
        <dbReference type="ChEBI" id="CHEBI:15377"/>
        <dbReference type="ChEBI" id="CHEBI:15378"/>
        <dbReference type="ChEBI" id="CHEBI:33019"/>
        <dbReference type="ChEBI" id="CHEBI:46398"/>
        <dbReference type="ChEBI" id="CHEBI:57865"/>
        <dbReference type="EC" id="3.6.1.9"/>
    </reaction>
</comment>
<comment type="function">
    <text evidence="3">Nucleoside triphosphate pyrophosphatase that hydrolyzes dTTP and UTP. May have a dual role in cell division arrest and in preventing the incorporation of modified nucleotides into cellular nucleic acids.</text>
</comment>
<feature type="active site" description="Proton acceptor" evidence="3">
    <location>
        <position position="74"/>
    </location>
</feature>
<accession>A0A388TAV5</accession>
<dbReference type="PIRSF" id="PIRSF006305">
    <property type="entry name" value="Maf"/>
    <property type="match status" value="1"/>
</dbReference>
<dbReference type="GO" id="GO:0036218">
    <property type="term" value="F:dTTP diphosphatase activity"/>
    <property type="evidence" value="ECO:0007669"/>
    <property type="project" value="RHEA"/>
</dbReference>
<keyword evidence="3" id="KW-0546">Nucleotide metabolism</keyword>
<comment type="caution">
    <text evidence="3">Lacks conserved residue(s) required for the propagation of feature annotation.</text>
</comment>